<dbReference type="InterPro" id="IPR003598">
    <property type="entry name" value="Ig_sub2"/>
</dbReference>
<dbReference type="EMBL" id="AJWK01034416">
    <property type="status" value="NOT_ANNOTATED_CDS"/>
    <property type="molecule type" value="Genomic_DNA"/>
</dbReference>
<dbReference type="PANTHER" id="PTHR11640:SF158">
    <property type="entry name" value="V-SET AND IMMUNOGLOBULIN DOMAIN-CONTAINING PROTEIN 10-LIKE 2"/>
    <property type="match status" value="1"/>
</dbReference>
<dbReference type="GO" id="GO:0005886">
    <property type="term" value="C:plasma membrane"/>
    <property type="evidence" value="ECO:0007669"/>
    <property type="project" value="TreeGrafter"/>
</dbReference>
<dbReference type="InterPro" id="IPR051275">
    <property type="entry name" value="Cell_adhesion_signaling"/>
</dbReference>
<dbReference type="SUPFAM" id="SSF48726">
    <property type="entry name" value="Immunoglobulin"/>
    <property type="match status" value="10"/>
</dbReference>
<evidence type="ECO:0000256" key="6">
    <source>
        <dbReference type="SAM" id="MobiDB-lite"/>
    </source>
</evidence>
<dbReference type="VEuPathDB" id="VectorBase:LLOJ009838"/>
<dbReference type="EMBL" id="AJWK01034409">
    <property type="status" value="NOT_ANNOTATED_CDS"/>
    <property type="molecule type" value="Genomic_DNA"/>
</dbReference>
<evidence type="ECO:0000256" key="7">
    <source>
        <dbReference type="SAM" id="Phobius"/>
    </source>
</evidence>
<feature type="compositionally biased region" description="Polar residues" evidence="6">
    <location>
        <begin position="1219"/>
        <end position="1232"/>
    </location>
</feature>
<dbReference type="EMBL" id="AJWK01034413">
    <property type="status" value="NOT_ANNOTATED_CDS"/>
    <property type="molecule type" value="Genomic_DNA"/>
</dbReference>
<evidence type="ECO:0000256" key="2">
    <source>
        <dbReference type="ARBA" id="ARBA00023136"/>
    </source>
</evidence>
<dbReference type="EMBL" id="AJWK01034417">
    <property type="status" value="NOT_ANNOTATED_CDS"/>
    <property type="molecule type" value="Genomic_DNA"/>
</dbReference>
<feature type="domain" description="Ig-like" evidence="8">
    <location>
        <begin position="96"/>
        <end position="194"/>
    </location>
</feature>
<dbReference type="Proteomes" id="UP000092461">
    <property type="component" value="Unassembled WGS sequence"/>
</dbReference>
<feature type="compositionally biased region" description="Basic and acidic residues" evidence="6">
    <location>
        <begin position="1257"/>
        <end position="1271"/>
    </location>
</feature>
<reference evidence="9" key="1">
    <citation type="submission" date="2020-05" db="UniProtKB">
        <authorList>
            <consortium name="EnsemblMetazoa"/>
        </authorList>
    </citation>
    <scope>IDENTIFICATION</scope>
    <source>
        <strain evidence="9">Jacobina</strain>
    </source>
</reference>
<dbReference type="GO" id="GO:0098609">
    <property type="term" value="P:cell-cell adhesion"/>
    <property type="evidence" value="ECO:0007669"/>
    <property type="project" value="TreeGrafter"/>
</dbReference>
<dbReference type="GO" id="GO:0005911">
    <property type="term" value="C:cell-cell junction"/>
    <property type="evidence" value="ECO:0007669"/>
    <property type="project" value="TreeGrafter"/>
</dbReference>
<dbReference type="InterPro" id="IPR036179">
    <property type="entry name" value="Ig-like_dom_sf"/>
</dbReference>
<evidence type="ECO:0000256" key="5">
    <source>
        <dbReference type="ARBA" id="ARBA00023319"/>
    </source>
</evidence>
<feature type="domain" description="Ig-like" evidence="8">
    <location>
        <begin position="924"/>
        <end position="1059"/>
    </location>
</feature>
<keyword evidence="3" id="KW-1015">Disulfide bond</keyword>
<dbReference type="EMBL" id="AJWK01034415">
    <property type="status" value="NOT_ANNOTATED_CDS"/>
    <property type="molecule type" value="Genomic_DNA"/>
</dbReference>
<dbReference type="Pfam" id="PF08205">
    <property type="entry name" value="C2-set_2"/>
    <property type="match status" value="2"/>
</dbReference>
<sequence length="1335" mass="148032">MDVSSCGDLHSVKWFKGSDRIAVVSGNGEVVNIFSDYNSRISIDHSPHGPATRLHLKSVQVSDEGTYVCESTFLEPLETCKNLGAYSIDFKVLVPPSAILILDEEGNQLKNSTTLGPLREGHTLGGTCEVRGARPAPVVGWYRSGKRLTDTVTIDESNGLFLVKSTLSLVLSRQELASIIECRVETPALEHIVSNQLVLDLQVRPTKISLSGVKHHTVQGTKVLLQCQVFGCPTSRQCDVVQFNTSPQSRPRASEYHQYENVRPTKISLSGVKHHTVQGTKVLLQCQVFGARPAANVTWYNSTRALNPDHEPLSTISTKTYLQNDGTFETVSQLIFTATRYENGAAIRCEGDNIVMRDDLEKPIHETLVLEVMYPPVVTVKPDNITINETEDFLLFCEYEANPASLESVRWKQNGKVLRVGQMSRYEGGNPEQTALLVKNASRTDIGSYTLESVRWKQNGKVLRVGQMSRYEGGNPEQTALLVKNASRTDIGSYTCELSNAIGNDTSDNDISVDVQYVPTVELDMDPESPIIENNESNVTLYCNVAQGNPTQLLKVRWYLDGQLLKELPECMSATQQDANGDDDDLCGIDPSKMLLQNVGRDFLGNYSCEGLNAAGWGQRSHEEELIVYYEPGNATIMHHPHIPVKRKSVTLSCTVDDGGNPNATRYRWLRGDKSVMDVVTPMWTVDPVGLDSRTNFSCYAYNEGGEGNPATVQLDVHAPPAFIQKLPPYTGALFSTPGISLSCRVECVPRCNISWFKDGMGIEEFSERYYVKDSYLPADPSTGDFESTLSILHFNMSAWPDEKLDIFRDSANYSCVSSNNSVGGGVRSATYFGVEYPPENTTVSNVEISVEEGHQPQRILCSAKAYPEPTYEWRRLGNVIAKGNALIVNKAMQRSDSGPYTCISFNRHGNHSAETVLNVLYRPNCSISRREIEDEDTLVCTAYGNPEAVDFHWSLKTENDTIDAYNVRQDGIASYLILEDDVLVTRTYRCVANNSVGVGSVCEVDVAEPTYEWRRLGNVIAKGNALIVNKAMQRSDSGPYTCISFNRHGNHSAETVLNVLYRPNCSISRREIEDEDTLVCTAYGNPEAVDFHWSLKTENDTIDAYNVRQDGIASYLILEDDVLVTRTYRCVANNSVGVGSVCEVDVAGHVLWWQRWDRMTLIILIASVFALLLAVIIVCIIIICICRKRRRQDKYHTDLSNSAAHRPGVLVHIKGDTKQNLAASRSQTPSTGRPEVAPGTPSKSPELPLRNSTPKSDVERAEGVAPKAEEEPTDDGNDELITFTNSGFIERILRRLRWRREHRGVRQSPSILTQNSPSQSGVQKKAASLLRAAG</sequence>
<keyword evidence="5" id="KW-0393">Immunoglobulin domain</keyword>
<keyword evidence="2 7" id="KW-0472">Membrane</keyword>
<dbReference type="SMART" id="SM00408">
    <property type="entry name" value="IGc2"/>
    <property type="match status" value="6"/>
</dbReference>
<dbReference type="InterPro" id="IPR013783">
    <property type="entry name" value="Ig-like_fold"/>
</dbReference>
<keyword evidence="7" id="KW-0812">Transmembrane</keyword>
<dbReference type="EMBL" id="AJWK01034411">
    <property type="status" value="NOT_ANNOTATED_CDS"/>
    <property type="molecule type" value="Genomic_DNA"/>
</dbReference>
<evidence type="ECO:0000313" key="10">
    <source>
        <dbReference type="Proteomes" id="UP000092461"/>
    </source>
</evidence>
<dbReference type="PANTHER" id="PTHR11640">
    <property type="entry name" value="NEPHRIN"/>
    <property type="match status" value="1"/>
</dbReference>
<organism evidence="9 10">
    <name type="scientific">Lutzomyia longipalpis</name>
    <name type="common">Sand fly</name>
    <dbReference type="NCBI Taxonomy" id="7200"/>
    <lineage>
        <taxon>Eukaryota</taxon>
        <taxon>Metazoa</taxon>
        <taxon>Ecdysozoa</taxon>
        <taxon>Arthropoda</taxon>
        <taxon>Hexapoda</taxon>
        <taxon>Insecta</taxon>
        <taxon>Pterygota</taxon>
        <taxon>Neoptera</taxon>
        <taxon>Endopterygota</taxon>
        <taxon>Diptera</taxon>
        <taxon>Nematocera</taxon>
        <taxon>Psychodoidea</taxon>
        <taxon>Psychodidae</taxon>
        <taxon>Lutzomyia</taxon>
        <taxon>Lutzomyia</taxon>
    </lineage>
</organism>
<evidence type="ECO:0000256" key="1">
    <source>
        <dbReference type="ARBA" id="ARBA00004479"/>
    </source>
</evidence>
<dbReference type="InterPro" id="IPR013098">
    <property type="entry name" value="Ig_I-set"/>
</dbReference>
<evidence type="ECO:0000256" key="3">
    <source>
        <dbReference type="ARBA" id="ARBA00023157"/>
    </source>
</evidence>
<dbReference type="EMBL" id="AJWK01034414">
    <property type="status" value="NOT_ANNOTATED_CDS"/>
    <property type="molecule type" value="Genomic_DNA"/>
</dbReference>
<dbReference type="GO" id="GO:0050839">
    <property type="term" value="F:cell adhesion molecule binding"/>
    <property type="evidence" value="ECO:0007669"/>
    <property type="project" value="TreeGrafter"/>
</dbReference>
<feature type="domain" description="Ig-like" evidence="8">
    <location>
        <begin position="264"/>
        <end position="365"/>
    </location>
</feature>
<evidence type="ECO:0000256" key="4">
    <source>
        <dbReference type="ARBA" id="ARBA00023180"/>
    </source>
</evidence>
<keyword evidence="4" id="KW-0325">Glycoprotein</keyword>
<feature type="region of interest" description="Disordered" evidence="6">
    <location>
        <begin position="1219"/>
        <end position="1283"/>
    </location>
</feature>
<feature type="domain" description="Ig-like" evidence="8">
    <location>
        <begin position="1064"/>
        <end position="1148"/>
    </location>
</feature>
<feature type="region of interest" description="Disordered" evidence="6">
    <location>
        <begin position="1304"/>
        <end position="1335"/>
    </location>
</feature>
<evidence type="ECO:0000313" key="9">
    <source>
        <dbReference type="EnsemblMetazoa" id="LLOJ009838-PA"/>
    </source>
</evidence>
<feature type="domain" description="Ig-like" evidence="8">
    <location>
        <begin position="632"/>
        <end position="703"/>
    </location>
</feature>
<evidence type="ECO:0000259" key="8">
    <source>
        <dbReference type="PROSITE" id="PS50835"/>
    </source>
</evidence>
<dbReference type="PROSITE" id="PS50835">
    <property type="entry name" value="IG_LIKE"/>
    <property type="match status" value="9"/>
</dbReference>
<dbReference type="EnsemblMetazoa" id="LLOJ009838-RA">
    <property type="protein sequence ID" value="LLOJ009838-PA"/>
    <property type="gene ID" value="LLOJ009838"/>
</dbReference>
<dbReference type="InterPro" id="IPR003599">
    <property type="entry name" value="Ig_sub"/>
</dbReference>
<protein>
    <recommendedName>
        <fullName evidence="8">Ig-like domain-containing protein</fullName>
    </recommendedName>
</protein>
<comment type="subcellular location">
    <subcellularLocation>
        <location evidence="1">Membrane</location>
        <topology evidence="1">Single-pass type I membrane protein</topology>
    </subcellularLocation>
</comment>
<dbReference type="EMBL" id="AJWK01034410">
    <property type="status" value="NOT_ANNOTATED_CDS"/>
    <property type="molecule type" value="Genomic_DNA"/>
</dbReference>
<feature type="domain" description="Ig-like" evidence="8">
    <location>
        <begin position="519"/>
        <end position="627"/>
    </location>
</feature>
<feature type="domain" description="Ig-like" evidence="8">
    <location>
        <begin position="710"/>
        <end position="833"/>
    </location>
</feature>
<dbReference type="EMBL" id="AJWK01034412">
    <property type="status" value="NOT_ANNOTATED_CDS"/>
    <property type="molecule type" value="Genomic_DNA"/>
</dbReference>
<feature type="domain" description="Ig-like" evidence="8">
    <location>
        <begin position="839"/>
        <end position="919"/>
    </location>
</feature>
<dbReference type="InterPro" id="IPR013162">
    <property type="entry name" value="CD80_C2-set"/>
</dbReference>
<dbReference type="EMBL" id="AJWK01034408">
    <property type="status" value="NOT_ANNOTATED_CDS"/>
    <property type="molecule type" value="Genomic_DNA"/>
</dbReference>
<keyword evidence="10" id="KW-1185">Reference proteome</keyword>
<dbReference type="InterPro" id="IPR007110">
    <property type="entry name" value="Ig-like_dom"/>
</dbReference>
<proteinExistence type="predicted"/>
<dbReference type="Pfam" id="PF07679">
    <property type="entry name" value="I-set"/>
    <property type="match status" value="1"/>
</dbReference>
<dbReference type="Pfam" id="PF13927">
    <property type="entry name" value="Ig_3"/>
    <property type="match status" value="2"/>
</dbReference>
<feature type="domain" description="Ig-like" evidence="8">
    <location>
        <begin position="376"/>
        <end position="512"/>
    </location>
</feature>
<dbReference type="Gene3D" id="2.60.40.10">
    <property type="entry name" value="Immunoglobulins"/>
    <property type="match status" value="12"/>
</dbReference>
<feature type="compositionally biased region" description="Polar residues" evidence="6">
    <location>
        <begin position="1308"/>
        <end position="1323"/>
    </location>
</feature>
<keyword evidence="7" id="KW-1133">Transmembrane helix</keyword>
<name>A0A1B0GL67_LUTLO</name>
<feature type="transmembrane region" description="Helical" evidence="7">
    <location>
        <begin position="1162"/>
        <end position="1187"/>
    </location>
</feature>
<accession>A0A1B0GL67</accession>
<dbReference type="VEuPathDB" id="VectorBase:LLONM1_006638"/>
<dbReference type="SMART" id="SM00409">
    <property type="entry name" value="IG"/>
    <property type="match status" value="7"/>
</dbReference>